<comment type="similarity">
    <text evidence="1">Belongs to the short-chain dehydrogenases/reductases (SDR) family.</text>
</comment>
<name>A0ABP9PFF6_9PSEU</name>
<evidence type="ECO:0000313" key="5">
    <source>
        <dbReference type="Proteomes" id="UP001428817"/>
    </source>
</evidence>
<organism evidence="4 5">
    <name type="scientific">Pseudonocardia eucalypti</name>
    <dbReference type="NCBI Taxonomy" id="648755"/>
    <lineage>
        <taxon>Bacteria</taxon>
        <taxon>Bacillati</taxon>
        <taxon>Actinomycetota</taxon>
        <taxon>Actinomycetes</taxon>
        <taxon>Pseudonocardiales</taxon>
        <taxon>Pseudonocardiaceae</taxon>
        <taxon>Pseudonocardia</taxon>
    </lineage>
</organism>
<dbReference type="PRINTS" id="PR00081">
    <property type="entry name" value="GDHRDH"/>
</dbReference>
<reference evidence="5" key="1">
    <citation type="journal article" date="2019" name="Int. J. Syst. Evol. Microbiol.">
        <title>The Global Catalogue of Microorganisms (GCM) 10K type strain sequencing project: providing services to taxonomists for standard genome sequencing and annotation.</title>
        <authorList>
            <consortium name="The Broad Institute Genomics Platform"/>
            <consortium name="The Broad Institute Genome Sequencing Center for Infectious Disease"/>
            <person name="Wu L."/>
            <person name="Ma J."/>
        </authorList>
    </citation>
    <scope>NUCLEOTIDE SEQUENCE [LARGE SCALE GENOMIC DNA]</scope>
    <source>
        <strain evidence="5">JCM 18303</strain>
    </source>
</reference>
<comment type="caution">
    <text evidence="4">The sequence shown here is derived from an EMBL/GenBank/DDBJ whole genome shotgun (WGS) entry which is preliminary data.</text>
</comment>
<accession>A0ABP9PFF6</accession>
<sequence length="239" mass="24876">MTERVVVITGGNRGLGRELARQCAADGDTVLLGSRDRAGGERVAAEITAELNTGAPAGRVLPVRLDVTDRAGLAELAGRVDDEFGRLHVLVNNAAIHYDTWQASTNADLTVVREALETNLVGAWQTTLALLPLLRRAGRAARIVMVSSEGGSLASMGGGLPAYHVSKAALNALTLTMAGDLRREGILVNAVCPGWTATDMGGPGGRPVSDGAASIRYAMDLPDGGPTGTFTRDGRPVPW</sequence>
<dbReference type="Gene3D" id="3.40.50.720">
    <property type="entry name" value="NAD(P)-binding Rossmann-like Domain"/>
    <property type="match status" value="1"/>
</dbReference>
<dbReference type="InterPro" id="IPR036291">
    <property type="entry name" value="NAD(P)-bd_dom_sf"/>
</dbReference>
<dbReference type="PANTHER" id="PTHR43490:SF99">
    <property type="entry name" value="SHORT-CHAIN DEHYDROGENASE_REDUCTASE"/>
    <property type="match status" value="1"/>
</dbReference>
<evidence type="ECO:0000313" key="4">
    <source>
        <dbReference type="EMBL" id="GAA5145585.1"/>
    </source>
</evidence>
<dbReference type="EMBL" id="BAABJP010000001">
    <property type="protein sequence ID" value="GAA5145585.1"/>
    <property type="molecule type" value="Genomic_DNA"/>
</dbReference>
<evidence type="ECO:0000256" key="2">
    <source>
        <dbReference type="ARBA" id="ARBA00022857"/>
    </source>
</evidence>
<proteinExistence type="inferred from homology"/>
<keyword evidence="2" id="KW-0521">NADP</keyword>
<protein>
    <submittedName>
        <fullName evidence="4">SDR family oxidoreductase</fullName>
    </submittedName>
</protein>
<evidence type="ECO:0000256" key="1">
    <source>
        <dbReference type="ARBA" id="ARBA00006484"/>
    </source>
</evidence>
<dbReference type="SUPFAM" id="SSF51735">
    <property type="entry name" value="NAD(P)-binding Rossmann-fold domains"/>
    <property type="match status" value="1"/>
</dbReference>
<dbReference type="Pfam" id="PF00106">
    <property type="entry name" value="adh_short"/>
    <property type="match status" value="1"/>
</dbReference>
<dbReference type="Proteomes" id="UP001428817">
    <property type="component" value="Unassembled WGS sequence"/>
</dbReference>
<dbReference type="InterPro" id="IPR002347">
    <property type="entry name" value="SDR_fam"/>
</dbReference>
<dbReference type="RefSeq" id="WP_185058639.1">
    <property type="nucleotide sequence ID" value="NZ_BAABJP010000001.1"/>
</dbReference>
<keyword evidence="3" id="KW-0560">Oxidoreductase</keyword>
<gene>
    <name evidence="4" type="ORF">GCM10023321_03710</name>
</gene>
<keyword evidence="5" id="KW-1185">Reference proteome</keyword>
<evidence type="ECO:0000256" key="3">
    <source>
        <dbReference type="ARBA" id="ARBA00023002"/>
    </source>
</evidence>
<dbReference type="PANTHER" id="PTHR43490">
    <property type="entry name" value="(+)-NEOMENTHOL DEHYDROGENASE"/>
    <property type="match status" value="1"/>
</dbReference>